<organism evidence="2 3">
    <name type="scientific">Ranitomeya imitator</name>
    <name type="common">mimic poison frog</name>
    <dbReference type="NCBI Taxonomy" id="111125"/>
    <lineage>
        <taxon>Eukaryota</taxon>
        <taxon>Metazoa</taxon>
        <taxon>Chordata</taxon>
        <taxon>Craniata</taxon>
        <taxon>Vertebrata</taxon>
        <taxon>Euteleostomi</taxon>
        <taxon>Amphibia</taxon>
        <taxon>Batrachia</taxon>
        <taxon>Anura</taxon>
        <taxon>Neobatrachia</taxon>
        <taxon>Hyloidea</taxon>
        <taxon>Dendrobatidae</taxon>
        <taxon>Dendrobatinae</taxon>
        <taxon>Ranitomeya</taxon>
    </lineage>
</organism>
<evidence type="ECO:0000313" key="2">
    <source>
        <dbReference type="EMBL" id="CAJ0955805.1"/>
    </source>
</evidence>
<dbReference type="Proteomes" id="UP001176940">
    <property type="component" value="Unassembled WGS sequence"/>
</dbReference>
<dbReference type="Gene3D" id="3.30.200.20">
    <property type="entry name" value="Phosphorylase Kinase, domain 1"/>
    <property type="match status" value="1"/>
</dbReference>
<dbReference type="SUPFAM" id="SSF56112">
    <property type="entry name" value="Protein kinase-like (PK-like)"/>
    <property type="match status" value="1"/>
</dbReference>
<feature type="compositionally biased region" description="Basic residues" evidence="1">
    <location>
        <begin position="121"/>
        <end position="131"/>
    </location>
</feature>
<name>A0ABN9M4M6_9NEOB</name>
<evidence type="ECO:0000313" key="3">
    <source>
        <dbReference type="Proteomes" id="UP001176940"/>
    </source>
</evidence>
<feature type="region of interest" description="Disordered" evidence="1">
    <location>
        <begin position="116"/>
        <end position="165"/>
    </location>
</feature>
<evidence type="ECO:0000256" key="1">
    <source>
        <dbReference type="SAM" id="MobiDB-lite"/>
    </source>
</evidence>
<protein>
    <submittedName>
        <fullName evidence="2">Uncharacterized protein</fullName>
    </submittedName>
</protein>
<comment type="caution">
    <text evidence="2">The sequence shown here is derived from an EMBL/GenBank/DDBJ whole genome shotgun (WGS) entry which is preliminary data.</text>
</comment>
<feature type="non-terminal residue" evidence="2">
    <location>
        <position position="165"/>
    </location>
</feature>
<gene>
    <name evidence="2" type="ORF">RIMI_LOCUS15252256</name>
</gene>
<accession>A0ABN9M4M6</accession>
<proteinExistence type="predicted"/>
<reference evidence="2" key="1">
    <citation type="submission" date="2023-07" db="EMBL/GenBank/DDBJ databases">
        <authorList>
            <person name="Stuckert A."/>
        </authorList>
    </citation>
    <scope>NUCLEOTIDE SEQUENCE</scope>
</reference>
<sequence length="165" mass="19077">MSFSLMLGLSENTKGYGCQTAFLEGCKQVMFSGFPCTAQETRDSMKWEMTKVIKRIPCGNLRGDATLPSTQEAKLLGNLRHPFIVQFFASFLEKKRFLHCYRILRGWRSSLLHPATERRRREPHRRTRHGMVHPATSSWSKLSSRQASDAQRSEDEKHFLEGRNT</sequence>
<keyword evidence="3" id="KW-1185">Reference proteome</keyword>
<feature type="compositionally biased region" description="Basic and acidic residues" evidence="1">
    <location>
        <begin position="151"/>
        <end position="165"/>
    </location>
</feature>
<dbReference type="InterPro" id="IPR011009">
    <property type="entry name" value="Kinase-like_dom_sf"/>
</dbReference>
<dbReference type="EMBL" id="CAUEEQ010040693">
    <property type="protein sequence ID" value="CAJ0955805.1"/>
    <property type="molecule type" value="Genomic_DNA"/>
</dbReference>
<feature type="compositionally biased region" description="Polar residues" evidence="1">
    <location>
        <begin position="135"/>
        <end position="150"/>
    </location>
</feature>